<protein>
    <submittedName>
        <fullName evidence="3">Aryl-alcohol dehydrogenase-like predicted oxidoreductase</fullName>
    </submittedName>
</protein>
<evidence type="ECO:0000313" key="3">
    <source>
        <dbReference type="EMBL" id="MBB4617839.1"/>
    </source>
</evidence>
<dbReference type="RefSeq" id="WP_184114054.1">
    <property type="nucleotide sequence ID" value="NZ_JACHNY010000003.1"/>
</dbReference>
<dbReference type="EMBL" id="JACHNY010000003">
    <property type="protein sequence ID" value="MBB4617839.1"/>
    <property type="molecule type" value="Genomic_DNA"/>
</dbReference>
<gene>
    <name evidence="3" type="ORF">GGQ96_001967</name>
</gene>
<keyword evidence="4" id="KW-1185">Reference proteome</keyword>
<dbReference type="PANTHER" id="PTHR43364">
    <property type="entry name" value="NADH-SPECIFIC METHYLGLYOXAL REDUCTASE-RELATED"/>
    <property type="match status" value="1"/>
</dbReference>
<sequence>MTDPAPAPLRRLGSTDLKIAPLVLGGNVFGWTADREASFAVLDAFVAGGGTMIDTADVYSAWVDGHRGGESETVIGEWLQRSGKRDSVLIATKVGMLPVDGEGLSPTNIVAACEASLRRLGTDRIDLYYAHSDDETVPQEAALEAFGRLAQAGKIRVLGASNFTAARLKSANDRALPAGLPRYHVLQPEYNLVSRHKFEGELQDYAVTENIGVLPYYGLASGFLTGKYRTSADFGQSPRGGRMGEMLAKHGAMLAAMDQVAAETGASLAQIALAWLIAQPGITAPIASATKVAQAEELLGAMTLTLDKDQLDRLTVAGA</sequence>
<dbReference type="CDD" id="cd19081">
    <property type="entry name" value="AKR_AKR9C1"/>
    <property type="match status" value="1"/>
</dbReference>
<dbReference type="InterPro" id="IPR023210">
    <property type="entry name" value="NADP_OxRdtase_dom"/>
</dbReference>
<feature type="domain" description="NADP-dependent oxidoreductase" evidence="2">
    <location>
        <begin position="21"/>
        <end position="315"/>
    </location>
</feature>
<name>A0A7W7EY91_9SPHN</name>
<dbReference type="AlphaFoldDB" id="A0A7W7EY91"/>
<dbReference type="FunFam" id="3.20.20.100:FF:000004">
    <property type="entry name" value="Oxidoreductase, aldo/keto reductase"/>
    <property type="match status" value="1"/>
</dbReference>
<reference evidence="3 4" key="1">
    <citation type="submission" date="2020-08" db="EMBL/GenBank/DDBJ databases">
        <title>Genomic Encyclopedia of Type Strains, Phase IV (KMG-IV): sequencing the most valuable type-strain genomes for metagenomic binning, comparative biology and taxonomic classification.</title>
        <authorList>
            <person name="Goeker M."/>
        </authorList>
    </citation>
    <scope>NUCLEOTIDE SEQUENCE [LARGE SCALE GENOMIC DNA]</scope>
    <source>
        <strain evidence="3 4">DSM 15867</strain>
    </source>
</reference>
<evidence type="ECO:0000256" key="1">
    <source>
        <dbReference type="ARBA" id="ARBA00023002"/>
    </source>
</evidence>
<keyword evidence="1" id="KW-0560">Oxidoreductase</keyword>
<accession>A0A7W7EY91</accession>
<dbReference type="InterPro" id="IPR036812">
    <property type="entry name" value="NAD(P)_OxRdtase_dom_sf"/>
</dbReference>
<evidence type="ECO:0000313" key="4">
    <source>
        <dbReference type="Proteomes" id="UP000574769"/>
    </source>
</evidence>
<dbReference type="Gene3D" id="3.20.20.100">
    <property type="entry name" value="NADP-dependent oxidoreductase domain"/>
    <property type="match status" value="1"/>
</dbReference>
<dbReference type="GO" id="GO:0005829">
    <property type="term" value="C:cytosol"/>
    <property type="evidence" value="ECO:0007669"/>
    <property type="project" value="UniProtKB-ARBA"/>
</dbReference>
<dbReference type="GO" id="GO:0016491">
    <property type="term" value="F:oxidoreductase activity"/>
    <property type="evidence" value="ECO:0007669"/>
    <property type="project" value="UniProtKB-KW"/>
</dbReference>
<comment type="caution">
    <text evidence="3">The sequence shown here is derived from an EMBL/GenBank/DDBJ whole genome shotgun (WGS) entry which is preliminary data.</text>
</comment>
<dbReference type="PANTHER" id="PTHR43364:SF6">
    <property type="entry name" value="OXIDOREDUCTASE-RELATED"/>
    <property type="match status" value="1"/>
</dbReference>
<dbReference type="Proteomes" id="UP000574769">
    <property type="component" value="Unassembled WGS sequence"/>
</dbReference>
<organism evidence="3 4">
    <name type="scientific">Sphingomonas abaci</name>
    <dbReference type="NCBI Taxonomy" id="237611"/>
    <lineage>
        <taxon>Bacteria</taxon>
        <taxon>Pseudomonadati</taxon>
        <taxon>Pseudomonadota</taxon>
        <taxon>Alphaproteobacteria</taxon>
        <taxon>Sphingomonadales</taxon>
        <taxon>Sphingomonadaceae</taxon>
        <taxon>Sphingomonas</taxon>
    </lineage>
</organism>
<dbReference type="InterPro" id="IPR050523">
    <property type="entry name" value="AKR_Detox_Biosynth"/>
</dbReference>
<dbReference type="SUPFAM" id="SSF51430">
    <property type="entry name" value="NAD(P)-linked oxidoreductase"/>
    <property type="match status" value="1"/>
</dbReference>
<proteinExistence type="predicted"/>
<evidence type="ECO:0000259" key="2">
    <source>
        <dbReference type="Pfam" id="PF00248"/>
    </source>
</evidence>
<dbReference type="Pfam" id="PF00248">
    <property type="entry name" value="Aldo_ket_red"/>
    <property type="match status" value="1"/>
</dbReference>